<sequence length="90" mass="9893">MGTGRSALPSHFDDSSPFVWTALNPGRLVGRLAAIEPFAKINCYYRRLCASAPLSAYQRRNKTLLSSLSSGGGFRKQQVRLAFICTLTRA</sequence>
<reference evidence="1 2" key="1">
    <citation type="journal article" date="2023" name="Mol. Biol. Evol.">
        <title>Genomics of Secondarily Temperate Adaptation in the Only Non-Antarctic Icefish.</title>
        <authorList>
            <person name="Rivera-Colon A.G."/>
            <person name="Rayamajhi N."/>
            <person name="Minhas B.F."/>
            <person name="Madrigal G."/>
            <person name="Bilyk K.T."/>
            <person name="Yoon V."/>
            <person name="Hune M."/>
            <person name="Gregory S."/>
            <person name="Cheng C.H.C."/>
            <person name="Catchen J.M."/>
        </authorList>
    </citation>
    <scope>NUCLEOTIDE SEQUENCE [LARGE SCALE GENOMIC DNA]</scope>
    <source>
        <strain evidence="1">JC2023a</strain>
    </source>
</reference>
<protein>
    <submittedName>
        <fullName evidence="1">Uncharacterized protein</fullName>
    </submittedName>
</protein>
<comment type="caution">
    <text evidence="1">The sequence shown here is derived from an EMBL/GenBank/DDBJ whole genome shotgun (WGS) entry which is preliminary data.</text>
</comment>
<gene>
    <name evidence="1" type="ORF">CesoFtcFv8_006998</name>
</gene>
<organism evidence="1 2">
    <name type="scientific">Champsocephalus esox</name>
    <name type="common">pike icefish</name>
    <dbReference type="NCBI Taxonomy" id="159716"/>
    <lineage>
        <taxon>Eukaryota</taxon>
        <taxon>Metazoa</taxon>
        <taxon>Chordata</taxon>
        <taxon>Craniata</taxon>
        <taxon>Vertebrata</taxon>
        <taxon>Euteleostomi</taxon>
        <taxon>Actinopterygii</taxon>
        <taxon>Neopterygii</taxon>
        <taxon>Teleostei</taxon>
        <taxon>Neoteleostei</taxon>
        <taxon>Acanthomorphata</taxon>
        <taxon>Eupercaria</taxon>
        <taxon>Perciformes</taxon>
        <taxon>Notothenioidei</taxon>
        <taxon>Channichthyidae</taxon>
        <taxon>Champsocephalus</taxon>
    </lineage>
</organism>
<proteinExistence type="predicted"/>
<dbReference type="Proteomes" id="UP001335648">
    <property type="component" value="Unassembled WGS sequence"/>
</dbReference>
<dbReference type="EMBL" id="JAULUE010002051">
    <property type="protein sequence ID" value="KAK5901657.1"/>
    <property type="molecule type" value="Genomic_DNA"/>
</dbReference>
<name>A0AAN8H4D8_9TELE</name>
<evidence type="ECO:0000313" key="2">
    <source>
        <dbReference type="Proteomes" id="UP001335648"/>
    </source>
</evidence>
<evidence type="ECO:0000313" key="1">
    <source>
        <dbReference type="EMBL" id="KAK5901657.1"/>
    </source>
</evidence>
<dbReference type="AlphaFoldDB" id="A0AAN8H4D8"/>
<keyword evidence="2" id="KW-1185">Reference proteome</keyword>
<accession>A0AAN8H4D8</accession>